<dbReference type="Proteomes" id="UP000199312">
    <property type="component" value="Unassembled WGS sequence"/>
</dbReference>
<dbReference type="GO" id="GO:0052689">
    <property type="term" value="F:carboxylic ester hydrolase activity"/>
    <property type="evidence" value="ECO:0007669"/>
    <property type="project" value="TreeGrafter"/>
</dbReference>
<organism evidence="3 4">
    <name type="scientific">Lutibacter maritimus</name>
    <dbReference type="NCBI Taxonomy" id="593133"/>
    <lineage>
        <taxon>Bacteria</taxon>
        <taxon>Pseudomonadati</taxon>
        <taxon>Bacteroidota</taxon>
        <taxon>Flavobacteriia</taxon>
        <taxon>Flavobacteriales</taxon>
        <taxon>Flavobacteriaceae</taxon>
        <taxon>Lutibacter</taxon>
    </lineage>
</organism>
<dbReference type="SUPFAM" id="SSF53474">
    <property type="entry name" value="alpha/beta-Hydrolases"/>
    <property type="match status" value="1"/>
</dbReference>
<sequence length="468" mass="51913">MRTLITISFCIIFTIVKTYAQNISGVWHGIAKTSDNKEILFVFLFEKNQETYNSTMAVPTFNVAGIKPRATTFNSGKLIVDGSNIGIKYEGIFDETTQQIKGSYTEGGNVLTLILKKGNPEMAKINRPQEPIKPYPYYEEQVIFENAEAGIKLSGTFTKPNEKGKYPVVILISGSGRHDRDGAIPTHKPFLVLSDYLTRKGIAVLRYDDRGFGESTGDFNTATTADFAKDVLSAVTYLKSRNDIDVKHIGLIGHSEGGIIAPMVANQTADISFIVTLAATGIPGNEVAVMQSKSLRPFLVPDEASFERNVREAIKIASSNEDISKKRNALTEHNNSYLAPILKSLGATDENISVLIEKETEAALKPWNKYFYNFNPANEFEKLSIPILSLNGSKDTQVNATINQNAIRNALIKGGNKNYKVIELDNMNHLFQECKTGNINEYKDIEQTISPIALKEISNWILEIIQIK</sequence>
<dbReference type="PROSITE" id="PS00708">
    <property type="entry name" value="PRO_ENDOPEP_SER"/>
    <property type="match status" value="1"/>
</dbReference>
<dbReference type="InterPro" id="IPR002471">
    <property type="entry name" value="Pept_S9_AS"/>
</dbReference>
<keyword evidence="4" id="KW-1185">Reference proteome</keyword>
<evidence type="ECO:0000259" key="2">
    <source>
        <dbReference type="Pfam" id="PF02129"/>
    </source>
</evidence>
<dbReference type="EMBL" id="FOZP01000001">
    <property type="protein sequence ID" value="SFS30324.1"/>
    <property type="molecule type" value="Genomic_DNA"/>
</dbReference>
<dbReference type="InterPro" id="IPR053145">
    <property type="entry name" value="AB_hydrolase_Est10"/>
</dbReference>
<protein>
    <recommendedName>
        <fullName evidence="2">Xaa-Pro dipeptidyl-peptidase-like domain-containing protein</fullName>
    </recommendedName>
</protein>
<name>A0A1I6NR13_9FLAO</name>
<dbReference type="RefSeq" id="WP_090222035.1">
    <property type="nucleotide sequence ID" value="NZ_FOZP01000001.1"/>
</dbReference>
<evidence type="ECO:0000313" key="3">
    <source>
        <dbReference type="EMBL" id="SFS30324.1"/>
    </source>
</evidence>
<reference evidence="4" key="1">
    <citation type="submission" date="2016-10" db="EMBL/GenBank/DDBJ databases">
        <authorList>
            <person name="Varghese N."/>
            <person name="Submissions S."/>
        </authorList>
    </citation>
    <scope>NUCLEOTIDE SEQUENCE [LARGE SCALE GENOMIC DNA]</scope>
    <source>
        <strain evidence="4">DSM 24450</strain>
    </source>
</reference>
<dbReference type="GO" id="GO:0006508">
    <property type="term" value="P:proteolysis"/>
    <property type="evidence" value="ECO:0007669"/>
    <property type="project" value="InterPro"/>
</dbReference>
<proteinExistence type="predicted"/>
<evidence type="ECO:0000256" key="1">
    <source>
        <dbReference type="ARBA" id="ARBA00022801"/>
    </source>
</evidence>
<feature type="domain" description="Xaa-Pro dipeptidyl-peptidase-like" evidence="2">
    <location>
        <begin position="150"/>
        <end position="402"/>
    </location>
</feature>
<dbReference type="AlphaFoldDB" id="A0A1I6NR13"/>
<dbReference type="Pfam" id="PF02129">
    <property type="entry name" value="Peptidase_S15"/>
    <property type="match status" value="1"/>
</dbReference>
<dbReference type="Gene3D" id="3.40.50.1820">
    <property type="entry name" value="alpha/beta hydrolase"/>
    <property type="match status" value="1"/>
</dbReference>
<dbReference type="PANTHER" id="PTHR43265:SF1">
    <property type="entry name" value="ESTERASE ESTD"/>
    <property type="match status" value="1"/>
</dbReference>
<dbReference type="InterPro" id="IPR000383">
    <property type="entry name" value="Xaa-Pro-like_dom"/>
</dbReference>
<dbReference type="GO" id="GO:0004252">
    <property type="term" value="F:serine-type endopeptidase activity"/>
    <property type="evidence" value="ECO:0007669"/>
    <property type="project" value="InterPro"/>
</dbReference>
<accession>A0A1I6NR13</accession>
<dbReference type="InterPro" id="IPR029058">
    <property type="entry name" value="AB_hydrolase_fold"/>
</dbReference>
<dbReference type="OrthoDB" id="9809549at2"/>
<evidence type="ECO:0000313" key="4">
    <source>
        <dbReference type="Proteomes" id="UP000199312"/>
    </source>
</evidence>
<keyword evidence="1" id="KW-0378">Hydrolase</keyword>
<dbReference type="STRING" id="593133.SAMN04488006_0420"/>
<gene>
    <name evidence="3" type="ORF">SAMN04488006_0420</name>
</gene>
<dbReference type="PANTHER" id="PTHR43265">
    <property type="entry name" value="ESTERASE ESTD"/>
    <property type="match status" value="1"/>
</dbReference>